<dbReference type="Pfam" id="PF07715">
    <property type="entry name" value="Plug"/>
    <property type="match status" value="1"/>
</dbReference>
<protein>
    <recommendedName>
        <fullName evidence="2">Alpha-2-macroglobulin domain-containing protein</fullName>
    </recommendedName>
</protein>
<dbReference type="SUPFAM" id="SSF48239">
    <property type="entry name" value="Terpenoid cyclases/Protein prenyltransferases"/>
    <property type="match status" value="1"/>
</dbReference>
<evidence type="ECO:0000313" key="4">
    <source>
        <dbReference type="Proteomes" id="UP000031408"/>
    </source>
</evidence>
<dbReference type="PANTHER" id="PTHR40094">
    <property type="entry name" value="ALPHA-2-MACROGLOBULIN HOMOLOG"/>
    <property type="match status" value="1"/>
</dbReference>
<dbReference type="SUPFAM" id="SSF56935">
    <property type="entry name" value="Porins"/>
    <property type="match status" value="1"/>
</dbReference>
<keyword evidence="4" id="KW-1185">Reference proteome</keyword>
<evidence type="ECO:0000259" key="2">
    <source>
        <dbReference type="SMART" id="SM01360"/>
    </source>
</evidence>
<dbReference type="SMART" id="SM01360">
    <property type="entry name" value="A2M"/>
    <property type="match status" value="1"/>
</dbReference>
<dbReference type="InterPro" id="IPR002890">
    <property type="entry name" value="MG2"/>
</dbReference>
<accession>A0A0C1LAT7</accession>
<dbReference type="STRING" id="1349421.OI18_21915"/>
<dbReference type="InterPro" id="IPR012910">
    <property type="entry name" value="Plug_dom"/>
</dbReference>
<dbReference type="InterPro" id="IPR051802">
    <property type="entry name" value="YfhM-like"/>
</dbReference>
<feature type="domain" description="Alpha-2-macroglobulin" evidence="2">
    <location>
        <begin position="1233"/>
        <end position="1323"/>
    </location>
</feature>
<dbReference type="InterPro" id="IPR041246">
    <property type="entry name" value="Bact_MG10"/>
</dbReference>
<dbReference type="Pfam" id="PF01835">
    <property type="entry name" value="MG2"/>
    <property type="match status" value="1"/>
</dbReference>
<dbReference type="Pfam" id="PF17973">
    <property type="entry name" value="bMG10"/>
    <property type="match status" value="1"/>
</dbReference>
<dbReference type="EMBL" id="JSVC01000034">
    <property type="protein sequence ID" value="KIC92638.1"/>
    <property type="molecule type" value="Genomic_DNA"/>
</dbReference>
<comment type="similarity">
    <text evidence="1">Belongs to the protease inhibitor I39 (alpha-2-macroglobulin) family. Bacterial alpha-2-macroglobulin subfamily.</text>
</comment>
<gene>
    <name evidence="3" type="ORF">OI18_21915</name>
</gene>
<dbReference type="OrthoDB" id="9767116at2"/>
<organism evidence="3 4">
    <name type="scientific">Flavihumibacter solisilvae</name>
    <dbReference type="NCBI Taxonomy" id="1349421"/>
    <lineage>
        <taxon>Bacteria</taxon>
        <taxon>Pseudomonadati</taxon>
        <taxon>Bacteroidota</taxon>
        <taxon>Chitinophagia</taxon>
        <taxon>Chitinophagales</taxon>
        <taxon>Chitinophagaceae</taxon>
        <taxon>Flavihumibacter</taxon>
    </lineage>
</organism>
<dbReference type="Gene3D" id="1.50.10.20">
    <property type="match status" value="1"/>
</dbReference>
<dbReference type="InterPro" id="IPR008930">
    <property type="entry name" value="Terpenoid_cyclase/PrenylTrfase"/>
</dbReference>
<dbReference type="Pfam" id="PF00207">
    <property type="entry name" value="A2M"/>
    <property type="match status" value="1"/>
</dbReference>
<name>A0A0C1LAT7_9BACT</name>
<dbReference type="Gene3D" id="2.60.40.1930">
    <property type="match status" value="1"/>
</dbReference>
<reference evidence="3 4" key="1">
    <citation type="submission" date="2014-11" db="EMBL/GenBank/DDBJ databases">
        <title>Genome sequence of Flavihumibacter solisilvae 3-3.</title>
        <authorList>
            <person name="Zhou G."/>
            <person name="Li M."/>
            <person name="Wang G."/>
        </authorList>
    </citation>
    <scope>NUCLEOTIDE SEQUENCE [LARGE SCALE GENOMIC DNA]</scope>
    <source>
        <strain evidence="3 4">3-3</strain>
    </source>
</reference>
<dbReference type="InterPro" id="IPR001599">
    <property type="entry name" value="Macroglobln_a2"/>
</dbReference>
<dbReference type="RefSeq" id="WP_039144046.1">
    <property type="nucleotide sequence ID" value="NZ_JSVC01000034.1"/>
</dbReference>
<dbReference type="InterPro" id="IPR037066">
    <property type="entry name" value="Plug_dom_sf"/>
</dbReference>
<evidence type="ECO:0000256" key="1">
    <source>
        <dbReference type="ARBA" id="ARBA00010556"/>
    </source>
</evidence>
<sequence length="1978" mass="224474">MKHLIRTAVFILLSSVHTYAQQSSINWTDIETSIRRRWLLEDVKGKLLQYKEKAIRENDDVTVARCFHNLLKIADIRSEDSMFLRNSAYMDSILKHSTSPSLFTAITHLTKAERLKEFRHRFFNTRNKQAFSGANDEVNYGTIGIGELDSIILQHLSQALREAKNFNYTDGRQLLWLSSSPETFLFEPRFTDIAYAEQVEFLDRLSYKFIERLDWLNLSQDEFFSMTDPAIYFDKRNLEVYNCFKDWANTHLKSPGIFYYIESLARKRFYQQGVDDSTKHALYEAYLQRLLNSQYPIARANGVFQLCLAWNEKASKYREGDTLVNGIYRRTLDLYHRHKTTLDSFPVLDQLLATMEKKIVKPEFHFSFNVYQLPGEPIPIELKFRNIGKLYYRTVRVKETRDHLDDKGISFLLAQPKADSGIHTTLARLDFHWHDTIVHTSPLAYGKYMFLYSDQPLVEGNTRIEFLPIHVTNIVMIKNDSRLFTLDRKTGQPLKGANVLIGGINKPLQVNEAGYLINPKKKSASVTIYQGLDTLATWANESKNYNNQDTYNKEDYDNLMEFYEDNVKVNIFTDRSVYRPGQTVHYKGILLAPDPKTGKMEILNWKNLGYSAIKKLYYRLLVNLGKKRINIYINDSFGREVDSIKVLPNAYGSFAGSFVIPKNAATGEWDFYCEEFENSYDNEGIFKVEEYKRPTFELVLKKPEGEIYLGDPFDVKMIARSFTGASMNNVTLRYQVKSSGYSEKLFLQGEVQTNAKGEYDLRINDTLVRRLMLEGKEKRNWYGITVTAIDGTGENHEESLEVNLESTPVMIDIRIPTAFEKNKLSPVFISAKTALSQPLAKSLELKLYEISDGEKLLYTTTYTTGENNKFSLPAEIIGSGYFELEANCYKDGLLVGTNSKTFKVFDPANGSFPMLKDPFHHLVTRSTGEAIEINWYSGNSAGEIYSIYQVTYLVKSKSGLKEKYEYFTRTEKKGLQEWKYRLPSGAVERVLLTHIYVFNNRLYRKEEQVFIPGKVSENPELIIEQYRKKIVPGEKETFNVSIKTRDGNKAMELMTGMYDASLEKIEPHEWHLPYRENHVGISSDWDRSINRKNSKRVSEEVLKHDLAGALQGSVAGLSVMNTAGLQEVVVMAYSGERKLQSTASAVVIRGVASLSTYKGMLVILDGQVYEKDLSTLNLDAITGSIVLKGAEATALYGARAAGGVLIMSTKGPVQLPENKEELPVKIRKNFSETAFFYPQLHAGRDGMYHISFTMPESVTEWNWKMLAHDKRSTFIYEERKIVSQLPLMVQTDMPRFLYQGDQLVLKTRIINLDTIGVSGSLKCIIEDAVTGEDLTHKLLTSFEQRISVNSSSNGFVSFRLAVPVDFLHPLVIRVAARAGNFSDGEEYTIPVLSRKVLVSRQVPVTVDKGTSVQVPLSPLPANAEPYALSLGISPQAQSTLVNALPYLALYPYGCTEQTFNKLLAYTTARNMLRTDTGLARAWNRLRSDTAGSGLAPLPYEPGEQTMPWLQLSHAHALNQQKLKLIFDTLPAGEQVKKLLAKIIEAGNEDGGVSWFNGGKSSSYISTYVLAGFGKLKQDKLLWPESLYDEKFNTFIRNLVKYCDSQFGNILNQDDPLKYLYARTYWKSDYPMKDSLKLKADRALEDSWQLAGRMPIKLEALLITVTLRYAQPGSPLYRKAQLQLETIRQQAINDETGTRWKALSDTDDLNVSKDECIAMIAEAFETAGSSPEIVDGIIRWLLRAKSDHAWGTTKATAAVANLLVKHPGHARSTPSGLNTEWNKNSLRVTDNLLTGKLADIVLLQGGPIPGELTVSRTNNDTTTGEIMLYYFSDMQDVAESSPVRISKIYRLYNSAANTWETIDPAAFRLKPGDKVEVRLSIETRRMLKYVFLDDRRAACFEPLNDRSGHEYENGISYYKSIRDAGYQFFAESIPAGTSTLTYQVTVSKQGVFSTGLPSLQCMYQPGVRAYGKNVVVAVE</sequence>
<dbReference type="Proteomes" id="UP000031408">
    <property type="component" value="Unassembled WGS sequence"/>
</dbReference>
<dbReference type="PANTHER" id="PTHR40094:SF1">
    <property type="entry name" value="UBIQUITIN DOMAIN-CONTAINING PROTEIN"/>
    <property type="match status" value="1"/>
</dbReference>
<dbReference type="Gene3D" id="2.170.130.10">
    <property type="entry name" value="TonB-dependent receptor, plug domain"/>
    <property type="match status" value="1"/>
</dbReference>
<evidence type="ECO:0000313" key="3">
    <source>
        <dbReference type="EMBL" id="KIC92638.1"/>
    </source>
</evidence>
<comment type="caution">
    <text evidence="3">The sequence shown here is derived from an EMBL/GenBank/DDBJ whole genome shotgun (WGS) entry which is preliminary data.</text>
</comment>
<proteinExistence type="inferred from homology"/>
<dbReference type="GO" id="GO:0004866">
    <property type="term" value="F:endopeptidase inhibitor activity"/>
    <property type="evidence" value="ECO:0007669"/>
    <property type="project" value="InterPro"/>
</dbReference>